<comment type="caution">
    <text evidence="1">The sequence shown here is derived from an EMBL/GenBank/DDBJ whole genome shotgun (WGS) entry which is preliminary data.</text>
</comment>
<name>A0A6G0TD67_APHGL</name>
<protein>
    <submittedName>
        <fullName evidence="1">Uncharacterized protein</fullName>
    </submittedName>
</protein>
<dbReference type="EMBL" id="VYZN01000042">
    <property type="protein sequence ID" value="KAE9530565.1"/>
    <property type="molecule type" value="Genomic_DNA"/>
</dbReference>
<evidence type="ECO:0000313" key="2">
    <source>
        <dbReference type="Proteomes" id="UP000475862"/>
    </source>
</evidence>
<gene>
    <name evidence="1" type="ORF">AGLY_011027</name>
</gene>
<proteinExistence type="predicted"/>
<sequence>MIKISNNTFAHSQHVYESKGWYHHVMQDGEIFKKHVPTLNAARRQMINRFDTDESLFTGITCQVLSQVDQIYLYYGHQHLCNKYTDKCCIQLTHLQKYMVIFIGNQISIALEPIKFCQILNTLRTISNIDKIIKQNTVSELCGDGAGDTLQSIGSLITLLSDTKEFIITNGGFMVTATAVCKAEGQPFTVLDEIVSTLLVVDKDNGAVDVDVVIVVVEVAIHVLKDARGIGTGDIIDMDHELVSVCEILESIL</sequence>
<dbReference type="AlphaFoldDB" id="A0A6G0TD67"/>
<accession>A0A6G0TD67</accession>
<evidence type="ECO:0000313" key="1">
    <source>
        <dbReference type="EMBL" id="KAE9530565.1"/>
    </source>
</evidence>
<reference evidence="1 2" key="1">
    <citation type="submission" date="2019-08" db="EMBL/GenBank/DDBJ databases">
        <title>The genome of the soybean aphid Biotype 1, its phylome, world population structure and adaptation to the North American continent.</title>
        <authorList>
            <person name="Giordano R."/>
            <person name="Donthu R.K."/>
            <person name="Hernandez A.G."/>
            <person name="Wright C.L."/>
            <person name="Zimin A.V."/>
        </authorList>
    </citation>
    <scope>NUCLEOTIDE SEQUENCE [LARGE SCALE GENOMIC DNA]</scope>
    <source>
        <tissue evidence="1">Whole aphids</tissue>
    </source>
</reference>
<keyword evidence="2" id="KW-1185">Reference proteome</keyword>
<organism evidence="1 2">
    <name type="scientific">Aphis glycines</name>
    <name type="common">Soybean aphid</name>
    <dbReference type="NCBI Taxonomy" id="307491"/>
    <lineage>
        <taxon>Eukaryota</taxon>
        <taxon>Metazoa</taxon>
        <taxon>Ecdysozoa</taxon>
        <taxon>Arthropoda</taxon>
        <taxon>Hexapoda</taxon>
        <taxon>Insecta</taxon>
        <taxon>Pterygota</taxon>
        <taxon>Neoptera</taxon>
        <taxon>Paraneoptera</taxon>
        <taxon>Hemiptera</taxon>
        <taxon>Sternorrhyncha</taxon>
        <taxon>Aphidomorpha</taxon>
        <taxon>Aphidoidea</taxon>
        <taxon>Aphididae</taxon>
        <taxon>Aphidini</taxon>
        <taxon>Aphis</taxon>
        <taxon>Aphis</taxon>
    </lineage>
</organism>
<dbReference type="Proteomes" id="UP000475862">
    <property type="component" value="Unassembled WGS sequence"/>
</dbReference>